<evidence type="ECO:0000256" key="5">
    <source>
        <dbReference type="ARBA" id="ARBA00022801"/>
    </source>
</evidence>
<dbReference type="InterPro" id="IPR033469">
    <property type="entry name" value="CYTH-like_dom_sf"/>
</dbReference>
<keyword evidence="12" id="KW-1185">Reference proteome</keyword>
<evidence type="ECO:0000313" key="12">
    <source>
        <dbReference type="Proteomes" id="UP000095023"/>
    </source>
</evidence>
<sequence length="341" mass="37685">MSNAMRINSLLASSVDAPGRSASRERPSIQSLVNDSDVEPADEPPHHGHIIPPKPPPVGTHVSYKPYRYLNKPVWAQDWPGSMAQAAALAGKPTPMIDVTSSSTGAASINIPNPVLQAVQSWVMRILREHSNIIPEIEIELKVGTILEVDTRQRPNLPVSSDAVLDNSSRAFTFAPGIPASTHSAILSKLEGLTDDPKGGDLREVTTHVIDRMHNSKNPRLKSVRLTHDAKSDQVIEAVSKKRLDSLFIFRPLNALDFRISASWEIPAQAEDASGPPRKIRDKYRKSFINDGIIRYDWTKVTDETQESILEFEIEIDPSLLQTDPTRATATLIQRAQELPI</sequence>
<dbReference type="Pfam" id="PF02940">
    <property type="entry name" value="mRNA_triPase"/>
    <property type="match status" value="1"/>
</dbReference>
<evidence type="ECO:0000256" key="4">
    <source>
        <dbReference type="ARBA" id="ARBA00022664"/>
    </source>
</evidence>
<evidence type="ECO:0000259" key="10">
    <source>
        <dbReference type="Pfam" id="PF02940"/>
    </source>
</evidence>
<proteinExistence type="inferred from homology"/>
<evidence type="ECO:0000256" key="3">
    <source>
        <dbReference type="ARBA" id="ARBA00006345"/>
    </source>
</evidence>
<comment type="catalytic activity">
    <reaction evidence="7">
        <text>a 5'-end triphospho-ribonucleoside in mRNA + H2O = a 5'-end diphospho-ribonucleoside in mRNA + phosphate + H(+)</text>
        <dbReference type="Rhea" id="RHEA:67004"/>
        <dbReference type="Rhea" id="RHEA-COMP:17164"/>
        <dbReference type="Rhea" id="RHEA-COMP:17165"/>
        <dbReference type="ChEBI" id="CHEBI:15377"/>
        <dbReference type="ChEBI" id="CHEBI:15378"/>
        <dbReference type="ChEBI" id="CHEBI:43474"/>
        <dbReference type="ChEBI" id="CHEBI:167616"/>
        <dbReference type="ChEBI" id="CHEBI:167618"/>
        <dbReference type="EC" id="3.6.1.74"/>
    </reaction>
    <physiologicalReaction direction="left-to-right" evidence="7">
        <dbReference type="Rhea" id="RHEA:67005"/>
    </physiologicalReaction>
</comment>
<protein>
    <recommendedName>
        <fullName evidence="8">mRNA-capping enzyme subunit beta</fullName>
        <ecNumber evidence="8">3.6.1.74</ecNumber>
    </recommendedName>
    <alternativeName>
        <fullName evidence="8">mRNA 5'-phosphatase</fullName>
    </alternativeName>
    <alternativeName>
        <fullName evidence="8">mRNA 5'-triphosphate monophosphatase</fullName>
    </alternativeName>
</protein>
<keyword evidence="5 8" id="KW-0378">Hydrolase</keyword>
<dbReference type="PANTHER" id="PTHR28118:SF1">
    <property type="entry name" value="POLYNUCLEOTIDE 5'-TRIPHOSPHATASE CTL1-RELATED"/>
    <property type="match status" value="1"/>
</dbReference>
<dbReference type="SUPFAM" id="SSF55154">
    <property type="entry name" value="CYTH-like phosphatases"/>
    <property type="match status" value="1"/>
</dbReference>
<feature type="region of interest" description="Disordered" evidence="9">
    <location>
        <begin position="1"/>
        <end position="57"/>
    </location>
</feature>
<dbReference type="GO" id="GO:0140818">
    <property type="term" value="F:mRNA 5'-triphosphate monophosphatase activity"/>
    <property type="evidence" value="ECO:0007669"/>
    <property type="project" value="UniProtKB-EC"/>
</dbReference>
<comment type="subcellular location">
    <subcellularLocation>
        <location evidence="2 8">Nucleus</location>
    </subcellularLocation>
</comment>
<dbReference type="InterPro" id="IPR004206">
    <property type="entry name" value="mRNA_triPase_Cet1"/>
</dbReference>
<dbReference type="PANTHER" id="PTHR28118">
    <property type="entry name" value="POLYNUCLEOTIDE 5'-TRIPHOSPHATASE-RELATED"/>
    <property type="match status" value="1"/>
</dbReference>
<dbReference type="GO" id="GO:0004651">
    <property type="term" value="F:polynucleotide 5'-phosphatase activity"/>
    <property type="evidence" value="ECO:0007669"/>
    <property type="project" value="UniProtKB-UniRule"/>
</dbReference>
<name>A0A1E4TH86_9ASCO</name>
<comment type="subunit">
    <text evidence="8">Heterodimer. The mRNA-capping enzyme is composed of two separate chains alpha and beta, respectively a mRNA guanylyltransferase and an mRNA 5'-triphosphate monophosphatase.</text>
</comment>
<dbReference type="OrthoDB" id="272147at2759"/>
<evidence type="ECO:0000313" key="11">
    <source>
        <dbReference type="EMBL" id="ODV91124.1"/>
    </source>
</evidence>
<reference evidence="12" key="1">
    <citation type="submission" date="2016-02" db="EMBL/GenBank/DDBJ databases">
        <title>Comparative genomics of biotechnologically important yeasts.</title>
        <authorList>
            <consortium name="DOE Joint Genome Institute"/>
            <person name="Riley R."/>
            <person name="Haridas S."/>
            <person name="Wolfe K.H."/>
            <person name="Lopes M.R."/>
            <person name="Hittinger C.T."/>
            <person name="Goker M."/>
            <person name="Salamov A."/>
            <person name="Wisecaver J."/>
            <person name="Long T.M."/>
            <person name="Aerts A.L."/>
            <person name="Barry K."/>
            <person name="Choi C."/>
            <person name="Clum A."/>
            <person name="Coughlan A.Y."/>
            <person name="Deshpande S."/>
            <person name="Douglass A.P."/>
            <person name="Hanson S.J."/>
            <person name="Klenk H.-P."/>
            <person name="Labutti K."/>
            <person name="Lapidus A."/>
            <person name="Lindquist E."/>
            <person name="Lipzen A."/>
            <person name="Meier-Kolthoff J.P."/>
            <person name="Ohm R.A."/>
            <person name="Otillar R.P."/>
            <person name="Pangilinan J."/>
            <person name="Peng Y."/>
            <person name="Rokas A."/>
            <person name="Rosa C.A."/>
            <person name="Scheuner C."/>
            <person name="Sibirny A.A."/>
            <person name="Slot J.C."/>
            <person name="Stielow J.B."/>
            <person name="Sun H."/>
            <person name="Kurtzman C.P."/>
            <person name="Blackwell M."/>
            <person name="Jeffries T.W."/>
            <person name="Grigoriev I.V."/>
        </authorList>
    </citation>
    <scope>NUCLEOTIDE SEQUENCE [LARGE SCALE GENOMIC DNA]</scope>
    <source>
        <strain evidence="12">NRRL Y-17796</strain>
    </source>
</reference>
<dbReference type="InterPro" id="IPR040343">
    <property type="entry name" value="Cet1/Ctl1"/>
</dbReference>
<evidence type="ECO:0000256" key="6">
    <source>
        <dbReference type="ARBA" id="ARBA00023242"/>
    </source>
</evidence>
<comment type="function">
    <text evidence="8">First step of mRNA capping. Converts the 5'-triphosphate end of a nascent mRNA chain into a diphosphate end.</text>
</comment>
<evidence type="ECO:0000256" key="9">
    <source>
        <dbReference type="SAM" id="MobiDB-lite"/>
    </source>
</evidence>
<dbReference type="CDD" id="cd07470">
    <property type="entry name" value="CYTH-like_mRNA_RTPase"/>
    <property type="match status" value="1"/>
</dbReference>
<dbReference type="AlphaFoldDB" id="A0A1E4TH86"/>
<dbReference type="Proteomes" id="UP000095023">
    <property type="component" value="Unassembled WGS sequence"/>
</dbReference>
<dbReference type="EC" id="3.6.1.74" evidence="8"/>
<dbReference type="EMBL" id="KV453842">
    <property type="protein sequence ID" value="ODV91124.1"/>
    <property type="molecule type" value="Genomic_DNA"/>
</dbReference>
<gene>
    <name evidence="11" type="ORF">CANCADRAFT_31876</name>
</gene>
<dbReference type="Gene3D" id="3.20.100.10">
    <property type="entry name" value="mRNA triphosphatase Cet1-like"/>
    <property type="match status" value="1"/>
</dbReference>
<evidence type="ECO:0000256" key="2">
    <source>
        <dbReference type="ARBA" id="ARBA00004123"/>
    </source>
</evidence>
<dbReference type="GO" id="GO:0006370">
    <property type="term" value="P:7-methylguanosine mRNA capping"/>
    <property type="evidence" value="ECO:0007669"/>
    <property type="project" value="UniProtKB-UniRule"/>
</dbReference>
<comment type="cofactor">
    <cofactor evidence="1 8">
        <name>Mg(2+)</name>
        <dbReference type="ChEBI" id="CHEBI:18420"/>
    </cofactor>
</comment>
<evidence type="ECO:0000256" key="1">
    <source>
        <dbReference type="ARBA" id="ARBA00001946"/>
    </source>
</evidence>
<comment type="similarity">
    <text evidence="3 8">Belongs to the fungal TPase family.</text>
</comment>
<organism evidence="11 12">
    <name type="scientific">Tortispora caseinolytica NRRL Y-17796</name>
    <dbReference type="NCBI Taxonomy" id="767744"/>
    <lineage>
        <taxon>Eukaryota</taxon>
        <taxon>Fungi</taxon>
        <taxon>Dikarya</taxon>
        <taxon>Ascomycota</taxon>
        <taxon>Saccharomycotina</taxon>
        <taxon>Trigonopsidomycetes</taxon>
        <taxon>Trigonopsidales</taxon>
        <taxon>Trigonopsidaceae</taxon>
        <taxon>Tortispora</taxon>
    </lineage>
</organism>
<keyword evidence="4 8" id="KW-0507">mRNA processing</keyword>
<evidence type="ECO:0000256" key="8">
    <source>
        <dbReference type="RuleBase" id="RU367053"/>
    </source>
</evidence>
<keyword evidence="8" id="KW-0506">mRNA capping</keyword>
<evidence type="ECO:0000256" key="7">
    <source>
        <dbReference type="ARBA" id="ARBA00047740"/>
    </source>
</evidence>
<dbReference type="InterPro" id="IPR037009">
    <property type="entry name" value="mRNA_triPase_Cet1_sf"/>
</dbReference>
<feature type="compositionally biased region" description="Polar residues" evidence="9">
    <location>
        <begin position="1"/>
        <end position="12"/>
    </location>
</feature>
<accession>A0A1E4TH86</accession>
<keyword evidence="6 8" id="KW-0539">Nucleus</keyword>
<dbReference type="GO" id="GO:0031533">
    <property type="term" value="C:mRNA capping enzyme complex"/>
    <property type="evidence" value="ECO:0007669"/>
    <property type="project" value="UniProtKB-UniRule"/>
</dbReference>
<feature type="domain" description="mRNA triphosphatase Cet1-like" evidence="10">
    <location>
        <begin position="114"/>
        <end position="316"/>
    </location>
</feature>